<dbReference type="EMBL" id="DS269973">
    <property type="protein sequence ID" value="EFO90242.1"/>
    <property type="molecule type" value="Genomic_DNA"/>
</dbReference>
<evidence type="ECO:0000313" key="1">
    <source>
        <dbReference type="EMBL" id="EFO90242.1"/>
    </source>
</evidence>
<protein>
    <submittedName>
        <fullName evidence="1">Uncharacterized protein</fullName>
    </submittedName>
</protein>
<keyword evidence="2" id="KW-1185">Reference proteome</keyword>
<dbReference type="GO" id="GO:0046854">
    <property type="term" value="P:phosphatidylinositol phosphate biosynthetic process"/>
    <property type="evidence" value="ECO:0007669"/>
    <property type="project" value="TreeGrafter"/>
</dbReference>
<dbReference type="Pfam" id="PF00118">
    <property type="entry name" value="Cpn60_TCP1"/>
    <property type="match status" value="1"/>
</dbReference>
<dbReference type="Gene3D" id="3.50.7.10">
    <property type="entry name" value="GroEL"/>
    <property type="match status" value="1"/>
</dbReference>
<dbReference type="PANTHER" id="PTHR45748">
    <property type="entry name" value="1-PHOSPHATIDYLINOSITOL 3-PHOSPHATE 5-KINASE-RELATED"/>
    <property type="match status" value="1"/>
</dbReference>
<dbReference type="eggNOG" id="KOG0230">
    <property type="taxonomic scope" value="Eukaryota"/>
</dbReference>
<gene>
    <name evidence="1" type="ORF">CRE_06237</name>
</gene>
<dbReference type="FunFam" id="3.50.7.10:FF:000007">
    <property type="entry name" value="1-phosphatidylinositol 3-phosphate 5-kinase isoform X1"/>
    <property type="match status" value="1"/>
</dbReference>
<dbReference type="PANTHER" id="PTHR45748:SF7">
    <property type="entry name" value="1-PHOSPHATIDYLINOSITOL 3-PHOSPHATE 5-KINASE-RELATED"/>
    <property type="match status" value="1"/>
</dbReference>
<dbReference type="InParanoid" id="E3NSJ1"/>
<dbReference type="InterPro" id="IPR002423">
    <property type="entry name" value="Cpn60/GroEL/TCP-1"/>
</dbReference>
<proteinExistence type="predicted"/>
<dbReference type="InterPro" id="IPR027409">
    <property type="entry name" value="GroEL-like_apical_dom_sf"/>
</dbReference>
<reference evidence="1" key="1">
    <citation type="submission" date="2007-07" db="EMBL/GenBank/DDBJ databases">
        <title>PCAP assembly of the Caenorhabditis remanei genome.</title>
        <authorList>
            <consortium name="The Caenorhabditis remanei Sequencing Consortium"/>
            <person name="Wilson R.K."/>
        </authorList>
    </citation>
    <scope>NUCLEOTIDE SEQUENCE [LARGE SCALE GENOMIC DNA]</scope>
    <source>
        <strain evidence="1">PB4641</strain>
    </source>
</reference>
<dbReference type="Proteomes" id="UP000008281">
    <property type="component" value="Unassembled WGS sequence"/>
</dbReference>
<dbReference type="OrthoDB" id="158357at2759"/>
<dbReference type="GO" id="GO:0000285">
    <property type="term" value="F:1-phosphatidylinositol-3-phosphate 5-kinase activity"/>
    <property type="evidence" value="ECO:0007669"/>
    <property type="project" value="TreeGrafter"/>
</dbReference>
<organism evidence="2">
    <name type="scientific">Caenorhabditis remanei</name>
    <name type="common">Caenorhabditis vulgaris</name>
    <dbReference type="NCBI Taxonomy" id="31234"/>
    <lineage>
        <taxon>Eukaryota</taxon>
        <taxon>Metazoa</taxon>
        <taxon>Ecdysozoa</taxon>
        <taxon>Nematoda</taxon>
        <taxon>Chromadorea</taxon>
        <taxon>Rhabditida</taxon>
        <taxon>Rhabditina</taxon>
        <taxon>Rhabditomorpha</taxon>
        <taxon>Rhabditoidea</taxon>
        <taxon>Rhabditidae</taxon>
        <taxon>Peloderinae</taxon>
        <taxon>Caenorhabditis</taxon>
    </lineage>
</organism>
<evidence type="ECO:0000313" key="2">
    <source>
        <dbReference type="Proteomes" id="UP000008281"/>
    </source>
</evidence>
<accession>E3NSJ1</accession>
<dbReference type="AlphaFoldDB" id="E3NSJ1"/>
<sequence length="231" mass="25707">MSDCSREIQADAEIIWGVACSKSLLYGNSEEEDSTTKTTESVMIVSGSIEYERVSNKLSSIEPIIVQEEKFLEKQIDRIATKRASLILVEGGVSRIAAQLLHAKGIKVAVNVKMSILQRVSRATGADIVSNSDAQLVEQNLWLHSGVEQRKLPPEDGRIKFVKGVGDWRKNLVGARLREGDRSVCEKRRAIVNRNQLDFQTESEMNLYSAMLSSSPVIEFEPPFLETAIGR</sequence>
<dbReference type="STRING" id="31234.E3NSJ1"/>
<dbReference type="HOGENOM" id="CLU_1200795_0_0_1"/>
<dbReference type="GO" id="GO:0010008">
    <property type="term" value="C:endosome membrane"/>
    <property type="evidence" value="ECO:0007669"/>
    <property type="project" value="TreeGrafter"/>
</dbReference>
<name>E3NSJ1_CAERE</name>
<dbReference type="SUPFAM" id="SSF52029">
    <property type="entry name" value="GroEL apical domain-like"/>
    <property type="match status" value="1"/>
</dbReference>
<dbReference type="GO" id="GO:0005524">
    <property type="term" value="F:ATP binding"/>
    <property type="evidence" value="ECO:0007669"/>
    <property type="project" value="InterPro"/>
</dbReference>